<comment type="caution">
    <text evidence="1">The sequence shown here is derived from an EMBL/GenBank/DDBJ whole genome shotgun (WGS) entry which is preliminary data.</text>
</comment>
<dbReference type="Proteomes" id="UP000298663">
    <property type="component" value="Unassembled WGS sequence"/>
</dbReference>
<proteinExistence type="predicted"/>
<keyword evidence="2" id="KW-1185">Reference proteome</keyword>
<gene>
    <name evidence="1" type="ORF">L596_028900</name>
</gene>
<protein>
    <submittedName>
        <fullName evidence="1">Uncharacterized protein</fullName>
    </submittedName>
</protein>
<evidence type="ECO:0000313" key="1">
    <source>
        <dbReference type="EMBL" id="TKR61845.1"/>
    </source>
</evidence>
<name>A0A4V5ZY08_STECR</name>
<dbReference type="AlphaFoldDB" id="A0A4V5ZY08"/>
<organism evidence="1 2">
    <name type="scientific">Steinernema carpocapsae</name>
    <name type="common">Entomopathogenic nematode</name>
    <dbReference type="NCBI Taxonomy" id="34508"/>
    <lineage>
        <taxon>Eukaryota</taxon>
        <taxon>Metazoa</taxon>
        <taxon>Ecdysozoa</taxon>
        <taxon>Nematoda</taxon>
        <taxon>Chromadorea</taxon>
        <taxon>Rhabditida</taxon>
        <taxon>Tylenchina</taxon>
        <taxon>Panagrolaimomorpha</taxon>
        <taxon>Strongyloidoidea</taxon>
        <taxon>Steinernematidae</taxon>
        <taxon>Steinernema</taxon>
    </lineage>
</organism>
<reference evidence="1 2" key="1">
    <citation type="journal article" date="2015" name="Genome Biol.">
        <title>Comparative genomics of Steinernema reveals deeply conserved gene regulatory networks.</title>
        <authorList>
            <person name="Dillman A.R."/>
            <person name="Macchietto M."/>
            <person name="Porter C.F."/>
            <person name="Rogers A."/>
            <person name="Williams B."/>
            <person name="Antoshechkin I."/>
            <person name="Lee M.M."/>
            <person name="Goodwin Z."/>
            <person name="Lu X."/>
            <person name="Lewis E.E."/>
            <person name="Goodrich-Blair H."/>
            <person name="Stock S.P."/>
            <person name="Adams B.J."/>
            <person name="Sternberg P.W."/>
            <person name="Mortazavi A."/>
        </authorList>
    </citation>
    <scope>NUCLEOTIDE SEQUENCE [LARGE SCALE GENOMIC DNA]</scope>
    <source>
        <strain evidence="1 2">ALL</strain>
    </source>
</reference>
<evidence type="ECO:0000313" key="2">
    <source>
        <dbReference type="Proteomes" id="UP000298663"/>
    </source>
</evidence>
<sequence>MEELPVRFLENIYLISTSFTRLTGAWQNLSGYYSAISKQMTDSHQLCVFIIILVDDLKKMRYSVQYIKCSSLDANPESWEEAVEVSLQVLDVEMKSGFLRTISVNIWGTSFTDQDFRKVVEAFLESPVFVLDLENYGPSDKHAEVMKTIFGIWNTYPKTAVTTGKMVSLCTYAGISIDTDKFVEGENWVVEKEECGEATIIRIKDQDSAHSEDFQGGFVAFVTVFEFVVVIALNKTLNKSRIVISKPVRSTVSVKYSRFRVVFSDVVTLFTEFGRYSASNGSTNPFQIPTVVFIAKWTRKAFSRSTVCGRFC</sequence>
<reference evidence="1 2" key="2">
    <citation type="journal article" date="2019" name="G3 (Bethesda)">
        <title>Hybrid Assembly of the Genome of the Entomopathogenic Nematode Steinernema carpocapsae Identifies the X-Chromosome.</title>
        <authorList>
            <person name="Serra L."/>
            <person name="Macchietto M."/>
            <person name="Macias-Munoz A."/>
            <person name="McGill C.J."/>
            <person name="Rodriguez I.M."/>
            <person name="Rodriguez B."/>
            <person name="Murad R."/>
            <person name="Mortazavi A."/>
        </authorList>
    </citation>
    <scope>NUCLEOTIDE SEQUENCE [LARGE SCALE GENOMIC DNA]</scope>
    <source>
        <strain evidence="1 2">ALL</strain>
    </source>
</reference>
<dbReference type="EMBL" id="AZBU02000011">
    <property type="protein sequence ID" value="TKR61845.1"/>
    <property type="molecule type" value="Genomic_DNA"/>
</dbReference>
<accession>A0A4V5ZY08</accession>